<dbReference type="Proteomes" id="UP000824180">
    <property type="component" value="Unassembled WGS sequence"/>
</dbReference>
<keyword evidence="1" id="KW-0472">Membrane</keyword>
<keyword evidence="1" id="KW-0812">Transmembrane</keyword>
<evidence type="ECO:0000256" key="1">
    <source>
        <dbReference type="SAM" id="Phobius"/>
    </source>
</evidence>
<comment type="caution">
    <text evidence="2">The sequence shown here is derived from an EMBL/GenBank/DDBJ whole genome shotgun (WGS) entry which is preliminary data.</text>
</comment>
<evidence type="ECO:0000313" key="3">
    <source>
        <dbReference type="Proteomes" id="UP000824180"/>
    </source>
</evidence>
<reference evidence="2" key="1">
    <citation type="journal article" date="2021" name="PeerJ">
        <title>Extensive microbial diversity within the chicken gut microbiome revealed by metagenomics and culture.</title>
        <authorList>
            <person name="Gilroy R."/>
            <person name="Ravi A."/>
            <person name="Getino M."/>
            <person name="Pursley I."/>
            <person name="Horton D.L."/>
            <person name="Alikhan N.F."/>
            <person name="Baker D."/>
            <person name="Gharbi K."/>
            <person name="Hall N."/>
            <person name="Watson M."/>
            <person name="Adriaenssens E.M."/>
            <person name="Foster-Nyarko E."/>
            <person name="Jarju S."/>
            <person name="Secka A."/>
            <person name="Antonio M."/>
            <person name="Oren A."/>
            <person name="Chaudhuri R.R."/>
            <person name="La Ragione R."/>
            <person name="Hildebrand F."/>
            <person name="Pallen M.J."/>
        </authorList>
    </citation>
    <scope>NUCLEOTIDE SEQUENCE</scope>
    <source>
        <strain evidence="2">876</strain>
    </source>
</reference>
<feature type="transmembrane region" description="Helical" evidence="1">
    <location>
        <begin position="216"/>
        <end position="240"/>
    </location>
</feature>
<sequence>MILQYLTTLKLIGIYLFLIPILLGGSLSLISRHNKQLIVNIWGVKAQLLLGGIGVIIHELSHSLVAVLFGHRITRMRLLHFPNPHDPNDNSLGSVDHSWNNHSLYQRVGNVFIGIAPIVGNTAVLILITNWLMPGILSWFSLSTTTAAFSWSKFFIWLILVININIGGFDLSSADLKNSGSGLLTLLTIILIVSFFVSLFTTPAVVSVWLRSWLSWVYIALAISLVLDLITLAILTILTWRE</sequence>
<name>A0A9E2NV83_9LACO</name>
<reference evidence="2" key="2">
    <citation type="submission" date="2021-04" db="EMBL/GenBank/DDBJ databases">
        <authorList>
            <person name="Gilroy R."/>
        </authorList>
    </citation>
    <scope>NUCLEOTIDE SEQUENCE</scope>
    <source>
        <strain evidence="2">876</strain>
    </source>
</reference>
<dbReference type="EMBL" id="JAHLFK010000031">
    <property type="protein sequence ID" value="MBU3829970.1"/>
    <property type="molecule type" value="Genomic_DNA"/>
</dbReference>
<proteinExistence type="predicted"/>
<feature type="transmembrane region" description="Helical" evidence="1">
    <location>
        <begin position="50"/>
        <end position="70"/>
    </location>
</feature>
<dbReference type="AlphaFoldDB" id="A0A9E2NV83"/>
<feature type="transmembrane region" description="Helical" evidence="1">
    <location>
        <begin position="183"/>
        <end position="210"/>
    </location>
</feature>
<keyword evidence="1" id="KW-1133">Transmembrane helix</keyword>
<evidence type="ECO:0000313" key="2">
    <source>
        <dbReference type="EMBL" id="MBU3829970.1"/>
    </source>
</evidence>
<feature type="transmembrane region" description="Helical" evidence="1">
    <location>
        <begin position="154"/>
        <end position="171"/>
    </location>
</feature>
<accession>A0A9E2NV83</accession>
<organism evidence="2 3">
    <name type="scientific">Candidatus Limosilactobacillus merdavium</name>
    <dbReference type="NCBI Taxonomy" id="2838651"/>
    <lineage>
        <taxon>Bacteria</taxon>
        <taxon>Bacillati</taxon>
        <taxon>Bacillota</taxon>
        <taxon>Bacilli</taxon>
        <taxon>Lactobacillales</taxon>
        <taxon>Lactobacillaceae</taxon>
        <taxon>Limosilactobacillus</taxon>
    </lineage>
</organism>
<protein>
    <submittedName>
        <fullName evidence="2">Uncharacterized protein</fullName>
    </submittedName>
</protein>
<gene>
    <name evidence="2" type="ORF">H9843_03625</name>
</gene>
<feature type="transmembrane region" description="Helical" evidence="1">
    <location>
        <begin position="111"/>
        <end position="134"/>
    </location>
</feature>
<feature type="transmembrane region" description="Helical" evidence="1">
    <location>
        <begin position="12"/>
        <end position="30"/>
    </location>
</feature>